<sequence>MALSTTQPPVDTAPSTTASRRSSRLQAKKLSGTPQPLYRAAPGQTTPVASKQPQHGANAHTTSLRELAEAAVRCIAADNLLRLAQTNESHCANTTHSPSIREVEEVNRLIAAEVLSQRFVRTDENHLSYPTLPVPNASISTSGVAKKQPNKTISEKENEAAPLSQGTTDATHIATNEAPTVPSNAQRPKAKTTTAAAAIKRPRNNVLKRKADDATGANGPTSDVIKVEAEARAAKRPRNKLLVEPSERVTRSSSANAKVYVDDANTAKVPAQERESGVDGTKQVTTTTGNTAVKPSLERLARTTDSIAGSEVLDKEAAPQQISRAIVPSTAQRPRLTLTIPAQGCSAPVESTTTAIGSRQASATNNKDDFEVESALTATEVKVDAKENSSTEKESAALEIRVPAENSIKAAA</sequence>
<keyword evidence="3" id="KW-1185">Reference proteome</keyword>
<evidence type="ECO:0000313" key="3">
    <source>
        <dbReference type="Proteomes" id="UP000567179"/>
    </source>
</evidence>
<evidence type="ECO:0000256" key="1">
    <source>
        <dbReference type="SAM" id="MobiDB-lite"/>
    </source>
</evidence>
<proteinExistence type="predicted"/>
<feature type="region of interest" description="Disordered" evidence="1">
    <location>
        <begin position="269"/>
        <end position="288"/>
    </location>
</feature>
<feature type="region of interest" description="Disordered" evidence="1">
    <location>
        <begin position="1"/>
        <end position="60"/>
    </location>
</feature>
<dbReference type="Proteomes" id="UP000567179">
    <property type="component" value="Unassembled WGS sequence"/>
</dbReference>
<evidence type="ECO:0000313" key="2">
    <source>
        <dbReference type="EMBL" id="KAF5329363.1"/>
    </source>
</evidence>
<reference evidence="2 3" key="1">
    <citation type="journal article" date="2020" name="ISME J.">
        <title>Uncovering the hidden diversity of litter-decomposition mechanisms in mushroom-forming fungi.</title>
        <authorList>
            <person name="Floudas D."/>
            <person name="Bentzer J."/>
            <person name="Ahren D."/>
            <person name="Johansson T."/>
            <person name="Persson P."/>
            <person name="Tunlid A."/>
        </authorList>
    </citation>
    <scope>NUCLEOTIDE SEQUENCE [LARGE SCALE GENOMIC DNA]</scope>
    <source>
        <strain evidence="2 3">CBS 101986</strain>
    </source>
</reference>
<protein>
    <submittedName>
        <fullName evidence="2">Uncharacterized protein</fullName>
    </submittedName>
</protein>
<feature type="compositionally biased region" description="Low complexity" evidence="1">
    <location>
        <begin position="278"/>
        <end position="288"/>
    </location>
</feature>
<feature type="compositionally biased region" description="Polar residues" evidence="1">
    <location>
        <begin position="43"/>
        <end position="60"/>
    </location>
</feature>
<gene>
    <name evidence="2" type="ORF">D9619_009186</name>
</gene>
<feature type="region of interest" description="Disordered" evidence="1">
    <location>
        <begin position="140"/>
        <end position="166"/>
    </location>
</feature>
<accession>A0A8H5BVN2</accession>
<dbReference type="AlphaFoldDB" id="A0A8H5BVN2"/>
<dbReference type="EMBL" id="JAACJJ010000002">
    <property type="protein sequence ID" value="KAF5329363.1"/>
    <property type="molecule type" value="Genomic_DNA"/>
</dbReference>
<name>A0A8H5BVN2_9AGAR</name>
<comment type="caution">
    <text evidence="2">The sequence shown here is derived from an EMBL/GenBank/DDBJ whole genome shotgun (WGS) entry which is preliminary data.</text>
</comment>
<organism evidence="2 3">
    <name type="scientific">Psilocybe cf. subviscida</name>
    <dbReference type="NCBI Taxonomy" id="2480587"/>
    <lineage>
        <taxon>Eukaryota</taxon>
        <taxon>Fungi</taxon>
        <taxon>Dikarya</taxon>
        <taxon>Basidiomycota</taxon>
        <taxon>Agaricomycotina</taxon>
        <taxon>Agaricomycetes</taxon>
        <taxon>Agaricomycetidae</taxon>
        <taxon>Agaricales</taxon>
        <taxon>Agaricineae</taxon>
        <taxon>Strophariaceae</taxon>
        <taxon>Psilocybe</taxon>
    </lineage>
</organism>